<organism evidence="2 3">
    <name type="scientific">Shiella aurantiaca</name>
    <dbReference type="NCBI Taxonomy" id="3058365"/>
    <lineage>
        <taxon>Bacteria</taxon>
        <taxon>Pseudomonadati</taxon>
        <taxon>Bacteroidota</taxon>
        <taxon>Cytophagia</taxon>
        <taxon>Cytophagales</taxon>
        <taxon>Shiellaceae</taxon>
        <taxon>Shiella</taxon>
    </lineage>
</organism>
<feature type="transmembrane region" description="Helical" evidence="1">
    <location>
        <begin position="240"/>
        <end position="256"/>
    </location>
</feature>
<keyword evidence="1" id="KW-1133">Transmembrane helix</keyword>
<keyword evidence="1" id="KW-0472">Membrane</keyword>
<protein>
    <recommendedName>
        <fullName evidence="4">DUF2157 domain-containing protein</fullName>
    </recommendedName>
</protein>
<feature type="transmembrane region" description="Helical" evidence="1">
    <location>
        <begin position="104"/>
        <end position="122"/>
    </location>
</feature>
<feature type="transmembrane region" description="Helical" evidence="1">
    <location>
        <begin position="66"/>
        <end position="83"/>
    </location>
</feature>
<dbReference type="Proteomes" id="UP001168552">
    <property type="component" value="Unassembled WGS sequence"/>
</dbReference>
<sequence>MHHLFYLLQQKELISPERAETLRQAYSARPHSLQMALRLIWYVGVSVLVSGLGMLLWAYIDQIGELTISLSLLLLATSAWVYVAKKTPAFAKEEVKSPSTLFDYVLLLAVLLSLSLEAYVQFQYGIFGQAYGLAVGIPTLALFGIAYRFDSKTTLTMAVSSLASWLGLQVSPLKLVGENDWTSETLIYSGWILAILLFLFSWAGKRGGLKAHFTFTYLNIALHVASLSLLGALFSFSYPLLYAIPLAAVLFAGYRYAEKERSFYLIVVVSLYAYVGTTYIMYWLVEYFDFWSDLMVYGILLYLIGTGMGAVKLLKRFKQHIDPS</sequence>
<feature type="transmembrane region" description="Helical" evidence="1">
    <location>
        <begin position="185"/>
        <end position="203"/>
    </location>
</feature>
<name>A0ABT8F1Z8_9BACT</name>
<evidence type="ECO:0000256" key="1">
    <source>
        <dbReference type="SAM" id="Phobius"/>
    </source>
</evidence>
<keyword evidence="1" id="KW-0812">Transmembrane</keyword>
<gene>
    <name evidence="2" type="ORF">QWY31_03110</name>
</gene>
<feature type="transmembrane region" description="Helical" evidence="1">
    <location>
        <begin position="263"/>
        <end position="282"/>
    </location>
</feature>
<evidence type="ECO:0000313" key="3">
    <source>
        <dbReference type="Proteomes" id="UP001168552"/>
    </source>
</evidence>
<comment type="caution">
    <text evidence="2">The sequence shown here is derived from an EMBL/GenBank/DDBJ whole genome shotgun (WGS) entry which is preliminary data.</text>
</comment>
<reference evidence="2" key="1">
    <citation type="submission" date="2023-06" db="EMBL/GenBank/DDBJ databases">
        <title>Cytophagales bacterium Strain LB-30, isolated from soil.</title>
        <authorList>
            <person name="Liu B."/>
        </authorList>
    </citation>
    <scope>NUCLEOTIDE SEQUENCE</scope>
    <source>
        <strain evidence="2">LB-30</strain>
    </source>
</reference>
<feature type="transmembrane region" description="Helical" evidence="1">
    <location>
        <begin position="128"/>
        <end position="147"/>
    </location>
</feature>
<evidence type="ECO:0008006" key="4">
    <source>
        <dbReference type="Google" id="ProtNLM"/>
    </source>
</evidence>
<proteinExistence type="predicted"/>
<feature type="transmembrane region" description="Helical" evidence="1">
    <location>
        <begin position="215"/>
        <end position="234"/>
    </location>
</feature>
<dbReference type="EMBL" id="JAUHJS010000002">
    <property type="protein sequence ID" value="MDN4164472.1"/>
    <property type="molecule type" value="Genomic_DNA"/>
</dbReference>
<evidence type="ECO:0000313" key="2">
    <source>
        <dbReference type="EMBL" id="MDN4164472.1"/>
    </source>
</evidence>
<keyword evidence="3" id="KW-1185">Reference proteome</keyword>
<accession>A0ABT8F1Z8</accession>
<feature type="transmembrane region" description="Helical" evidence="1">
    <location>
        <begin position="294"/>
        <end position="314"/>
    </location>
</feature>
<dbReference type="RefSeq" id="WP_320003001.1">
    <property type="nucleotide sequence ID" value="NZ_JAUHJS010000002.1"/>
</dbReference>
<feature type="transmembrane region" description="Helical" evidence="1">
    <location>
        <begin position="39"/>
        <end position="60"/>
    </location>
</feature>